<accession>A0A3L9ZYB8</accession>
<dbReference type="NCBIfam" id="TIGR04183">
    <property type="entry name" value="Por_Secre_tail"/>
    <property type="match status" value="1"/>
</dbReference>
<organism evidence="3 4">
    <name type="scientific">Flavobacterium weaverense</name>
    <dbReference type="NCBI Taxonomy" id="271156"/>
    <lineage>
        <taxon>Bacteria</taxon>
        <taxon>Pseudomonadati</taxon>
        <taxon>Bacteroidota</taxon>
        <taxon>Flavobacteriia</taxon>
        <taxon>Flavobacteriales</taxon>
        <taxon>Flavobacteriaceae</taxon>
        <taxon>Flavobacterium</taxon>
    </lineage>
</organism>
<keyword evidence="4" id="KW-1185">Reference proteome</keyword>
<evidence type="ECO:0000313" key="4">
    <source>
        <dbReference type="Proteomes" id="UP000280368"/>
    </source>
</evidence>
<dbReference type="SUPFAM" id="SSF101898">
    <property type="entry name" value="NHL repeat"/>
    <property type="match status" value="1"/>
</dbReference>
<proteinExistence type="predicted"/>
<reference evidence="3 4" key="1">
    <citation type="submission" date="2018-10" db="EMBL/GenBank/DDBJ databases">
        <title>Genomic Encyclopedia of Archaeal and Bacterial Type Strains, Phase II (KMG-II): from individual species to whole genera.</title>
        <authorList>
            <person name="Goeker M."/>
        </authorList>
    </citation>
    <scope>NUCLEOTIDE SEQUENCE [LARGE SCALE GENOMIC DNA]</scope>
    <source>
        <strain evidence="3 4">DSM 19727</strain>
    </source>
</reference>
<dbReference type="InterPro" id="IPR015943">
    <property type="entry name" value="WD40/YVTN_repeat-like_dom_sf"/>
</dbReference>
<dbReference type="RefSeq" id="WP_121924845.1">
    <property type="nucleotide sequence ID" value="NZ_CBCSGA010000001.1"/>
</dbReference>
<evidence type="ECO:0000313" key="3">
    <source>
        <dbReference type="EMBL" id="RMA77144.1"/>
    </source>
</evidence>
<evidence type="ECO:0000259" key="2">
    <source>
        <dbReference type="Pfam" id="PF21544"/>
    </source>
</evidence>
<dbReference type="OrthoDB" id="9807410at2"/>
<keyword evidence="1" id="KW-0732">Signal</keyword>
<dbReference type="InterPro" id="IPR048954">
    <property type="entry name" value="PorZ_N"/>
</dbReference>
<dbReference type="Proteomes" id="UP000280368">
    <property type="component" value="Unassembled WGS sequence"/>
</dbReference>
<dbReference type="SUPFAM" id="SSF63829">
    <property type="entry name" value="Calcium-dependent phosphotriesterase"/>
    <property type="match status" value="1"/>
</dbReference>
<protein>
    <submittedName>
        <fullName evidence="3">Putative secreted protein (Por secretion system target)</fullName>
    </submittedName>
</protein>
<evidence type="ECO:0000256" key="1">
    <source>
        <dbReference type="ARBA" id="ARBA00022729"/>
    </source>
</evidence>
<name>A0A3L9ZYB8_9FLAO</name>
<dbReference type="EMBL" id="REFH01000008">
    <property type="protein sequence ID" value="RMA77144.1"/>
    <property type="molecule type" value="Genomic_DNA"/>
</dbReference>
<dbReference type="Pfam" id="PF21544">
    <property type="entry name" value="PorZ_N_b_propeller"/>
    <property type="match status" value="1"/>
</dbReference>
<comment type="caution">
    <text evidence="3">The sequence shown here is derived from an EMBL/GenBank/DDBJ whole genome shotgun (WGS) entry which is preliminary data.</text>
</comment>
<gene>
    <name evidence="3" type="ORF">BC961_1134</name>
</gene>
<dbReference type="InterPro" id="IPR026444">
    <property type="entry name" value="Secre_tail"/>
</dbReference>
<dbReference type="Gene3D" id="2.130.10.10">
    <property type="entry name" value="YVTN repeat-like/Quinoprotein amine dehydrogenase"/>
    <property type="match status" value="2"/>
</dbReference>
<dbReference type="AlphaFoldDB" id="A0A3L9ZYB8"/>
<feature type="domain" description="PorZ N-terminal beta-propeller" evidence="2">
    <location>
        <begin position="44"/>
        <end position="203"/>
    </location>
</feature>
<sequence length="766" mass="84037">MKNNSLYFFFLLFIQIGFAQNNLQWQGYFSYSEIKGVSGSANTVFAASENALFSKNSSNNIIKTTNTVDGLSGQTISSIYHSVKFNKTIIGYENGLIIVINEADGSMLKVVDIISKQLPSEIKKVNHFFEHEGFAYVSCDFGIVQFNLATMQFGDTYFIGDNGAELKVNQTAVHNGFIFAATINGIRKATITNQNLIDFNQWSIVASGNWLSVNTFGTELYAINTAGNINKFNAVSNSFVLIKQITPPFLYSSVAADHFTVTTLNTVYVFDEQMNVVRLINSNEIIESKPNFSCATIIAQTVFIGTKENGMITSPLSNTFNFEDITPIGPSRNNIFSLEASAKSLWAVYGFYPGNYNPYQSPQGFPSLYGISKFDYTTWLNIPTSEVLGARALSNVAINPNNNDDVYISSFFSGLLKIENDKPTKLFTPQNTAPNGLQSIEVAVAPNDIRINNPVFDKEGNLWLTNNLVEKALKVLKTNGQWQSISFATVLPELTNYGGLVIDKNNTKWAASRRGVVGYNEKGGVLKLITEGSEKGNLPSPDVRSVAVDNKSQLWIGTNKGLRVLSNVGNYQTEGQITANPIIILDDNLAQELLYEQFITDIEVDGANNKWIGTADSGLFFVSPNGQETKYHFTINNSPLPSNTINDITINSVTGEVFIATAKGLISFKGTSTAASEDLNNAFVYPNPVRPEYQGTVKIAGLLDKANVKITDVAGNLVYETTAQGGTIEWDTTAFGKYKVASGVYMIFISAQDGVETKVKKVMIIR</sequence>